<sequence>MTSPSRSYPRFPPEICDLFVGALDEWPPTETQVRTLGACSLVSRSFAHSARKHLFRHVLAGEWTPNTELDTLTTLYELVSWEPSSTQGGIPNIVRYIEELSCCCDHILPAGLEAEQWDSIFSAILQCMHGSDYGIRTLSIVCNETWSELGLGFQHAFRDLLLSPHLTSLKMAMLWDLPKTLLVGSHLQHLSLRDCSVNESSKSIHSSSRYPNATALFPSLESIEVDFSYMALFESDSLAGNERSPSALSSLQTLHWNTHYAPGRGDIVTFSSVQNTIEFLDITFGQYAGSMRPSVFDLAAMKNLKRLRISDHRMENTAVFSPIIDIGLGDSKLLDWLQVPDTLELFELNHVLYLGEDVTSIDFLLDSFATNQWSRLNQFFSSPNFAKVQKVVLNLNFARYMESVIPQDRASFFGGIESLIRAAFPHFSGPNVSCVLSILVLA</sequence>
<gene>
    <name evidence="1" type="ORF">NLJ89_g1740</name>
</gene>
<organism evidence="1 2">
    <name type="scientific">Agrocybe chaxingu</name>
    <dbReference type="NCBI Taxonomy" id="84603"/>
    <lineage>
        <taxon>Eukaryota</taxon>
        <taxon>Fungi</taxon>
        <taxon>Dikarya</taxon>
        <taxon>Basidiomycota</taxon>
        <taxon>Agaricomycotina</taxon>
        <taxon>Agaricomycetes</taxon>
        <taxon>Agaricomycetidae</taxon>
        <taxon>Agaricales</taxon>
        <taxon>Agaricineae</taxon>
        <taxon>Strophariaceae</taxon>
        <taxon>Agrocybe</taxon>
    </lineage>
</organism>
<reference evidence="1" key="1">
    <citation type="submission" date="2022-07" db="EMBL/GenBank/DDBJ databases">
        <title>Genome Sequence of Agrocybe chaxingu.</title>
        <authorList>
            <person name="Buettner E."/>
        </authorList>
    </citation>
    <scope>NUCLEOTIDE SEQUENCE</scope>
    <source>
        <strain evidence="1">MP-N11</strain>
    </source>
</reference>
<name>A0A9W8MZH0_9AGAR</name>
<evidence type="ECO:0000313" key="2">
    <source>
        <dbReference type="Proteomes" id="UP001148786"/>
    </source>
</evidence>
<accession>A0A9W8MZH0</accession>
<dbReference type="SUPFAM" id="SSF52047">
    <property type="entry name" value="RNI-like"/>
    <property type="match status" value="1"/>
</dbReference>
<protein>
    <submittedName>
        <fullName evidence="1">Uncharacterized protein</fullName>
    </submittedName>
</protein>
<keyword evidence="2" id="KW-1185">Reference proteome</keyword>
<dbReference type="Proteomes" id="UP001148786">
    <property type="component" value="Unassembled WGS sequence"/>
</dbReference>
<dbReference type="AlphaFoldDB" id="A0A9W8MZH0"/>
<dbReference type="OrthoDB" id="10452848at2759"/>
<dbReference type="EMBL" id="JANKHO010000095">
    <property type="protein sequence ID" value="KAJ3515475.1"/>
    <property type="molecule type" value="Genomic_DNA"/>
</dbReference>
<proteinExistence type="predicted"/>
<evidence type="ECO:0000313" key="1">
    <source>
        <dbReference type="EMBL" id="KAJ3515475.1"/>
    </source>
</evidence>
<comment type="caution">
    <text evidence="1">The sequence shown here is derived from an EMBL/GenBank/DDBJ whole genome shotgun (WGS) entry which is preliminary data.</text>
</comment>